<dbReference type="Proteomes" id="UP000229383">
    <property type="component" value="Unassembled WGS sequence"/>
</dbReference>
<feature type="compositionally biased region" description="Basic and acidic residues" evidence="8">
    <location>
        <begin position="7"/>
        <end position="16"/>
    </location>
</feature>
<evidence type="ECO:0000256" key="7">
    <source>
        <dbReference type="HAMAP-Rule" id="MF_00500"/>
    </source>
</evidence>
<evidence type="ECO:0000256" key="8">
    <source>
        <dbReference type="SAM" id="MobiDB-lite"/>
    </source>
</evidence>
<evidence type="ECO:0000256" key="3">
    <source>
        <dbReference type="ARBA" id="ARBA00022884"/>
    </source>
</evidence>
<feature type="region of interest" description="Disordered" evidence="8">
    <location>
        <begin position="1"/>
        <end position="21"/>
    </location>
</feature>
<gene>
    <name evidence="7 9" type="primary">rpsT</name>
    <name evidence="9" type="ORF">COU46_00150</name>
</gene>
<comment type="function">
    <text evidence="7">Binds directly to 16S ribosomal RNA.</text>
</comment>
<keyword evidence="3 7" id="KW-0694">RNA-binding</keyword>
<reference evidence="10" key="1">
    <citation type="submission" date="2017-09" db="EMBL/GenBank/DDBJ databases">
        <title>Depth-based differentiation of microbial function through sediment-hosted aquifers and enrichment of novel symbionts in the deep terrestrial subsurface.</title>
        <authorList>
            <person name="Probst A.J."/>
            <person name="Ladd B."/>
            <person name="Jarett J.K."/>
            <person name="Geller-Mcgrath D.E."/>
            <person name="Sieber C.M.K."/>
            <person name="Emerson J.B."/>
            <person name="Anantharaman K."/>
            <person name="Thomas B.C."/>
            <person name="Malmstrom R."/>
            <person name="Stieglmeier M."/>
            <person name="Klingl A."/>
            <person name="Woyke T."/>
            <person name="Ryan C.M."/>
            <person name="Banfield J.F."/>
        </authorList>
    </citation>
    <scope>NUCLEOTIDE SEQUENCE [LARGE SCALE GENOMIC DNA]</scope>
</reference>
<comment type="caution">
    <text evidence="9">The sequence shown here is derived from an EMBL/GenBank/DDBJ whole genome shotgun (WGS) entry which is preliminary data.</text>
</comment>
<keyword evidence="4 7" id="KW-0689">Ribosomal protein</keyword>
<evidence type="ECO:0000313" key="10">
    <source>
        <dbReference type="Proteomes" id="UP000229383"/>
    </source>
</evidence>
<keyword evidence="5 7" id="KW-0687">Ribonucleoprotein</keyword>
<dbReference type="GO" id="GO:0005829">
    <property type="term" value="C:cytosol"/>
    <property type="evidence" value="ECO:0007669"/>
    <property type="project" value="TreeGrafter"/>
</dbReference>
<dbReference type="AlphaFoldDB" id="A0A2H0TGM0"/>
<dbReference type="Pfam" id="PF01649">
    <property type="entry name" value="Ribosomal_S20p"/>
    <property type="match status" value="1"/>
</dbReference>
<evidence type="ECO:0000313" key="9">
    <source>
        <dbReference type="EMBL" id="PIR70699.1"/>
    </source>
</evidence>
<proteinExistence type="inferred from homology"/>
<dbReference type="Gene3D" id="1.20.58.110">
    <property type="entry name" value="Ribosomal protein S20"/>
    <property type="match status" value="1"/>
</dbReference>
<dbReference type="GO" id="GO:0003735">
    <property type="term" value="F:structural constituent of ribosome"/>
    <property type="evidence" value="ECO:0007669"/>
    <property type="project" value="InterPro"/>
</dbReference>
<dbReference type="GO" id="GO:0006412">
    <property type="term" value="P:translation"/>
    <property type="evidence" value="ECO:0007669"/>
    <property type="project" value="UniProtKB-UniRule"/>
</dbReference>
<dbReference type="InterPro" id="IPR036510">
    <property type="entry name" value="Ribosomal_bS20_sf"/>
</dbReference>
<feature type="region of interest" description="Disordered" evidence="8">
    <location>
        <begin position="93"/>
        <end position="117"/>
    </location>
</feature>
<dbReference type="PANTHER" id="PTHR33398:SF1">
    <property type="entry name" value="SMALL RIBOSOMAL SUBUNIT PROTEIN BS20C"/>
    <property type="match status" value="1"/>
</dbReference>
<accession>A0A2H0TGM0</accession>
<comment type="similarity">
    <text evidence="1 7">Belongs to the bacterial ribosomal protein bS20 family.</text>
</comment>
<dbReference type="NCBIfam" id="TIGR00029">
    <property type="entry name" value="S20"/>
    <property type="match status" value="1"/>
</dbReference>
<dbReference type="InterPro" id="IPR002583">
    <property type="entry name" value="Ribosomal_bS20"/>
</dbReference>
<dbReference type="SUPFAM" id="SSF46992">
    <property type="entry name" value="Ribosomal protein S20"/>
    <property type="match status" value="1"/>
</dbReference>
<evidence type="ECO:0000256" key="4">
    <source>
        <dbReference type="ARBA" id="ARBA00022980"/>
    </source>
</evidence>
<protein>
    <recommendedName>
        <fullName evidence="6 7">Small ribosomal subunit protein bS20</fullName>
    </recommendedName>
</protein>
<dbReference type="EMBL" id="PFCN01000002">
    <property type="protein sequence ID" value="PIR70699.1"/>
    <property type="molecule type" value="Genomic_DNA"/>
</dbReference>
<dbReference type="GO" id="GO:0070181">
    <property type="term" value="F:small ribosomal subunit rRNA binding"/>
    <property type="evidence" value="ECO:0007669"/>
    <property type="project" value="TreeGrafter"/>
</dbReference>
<keyword evidence="2 7" id="KW-0699">rRNA-binding</keyword>
<dbReference type="PANTHER" id="PTHR33398">
    <property type="entry name" value="30S RIBOSOMAL PROTEIN S20"/>
    <property type="match status" value="1"/>
</dbReference>
<evidence type="ECO:0000256" key="6">
    <source>
        <dbReference type="ARBA" id="ARBA00035136"/>
    </source>
</evidence>
<sequence>MKPPRTYIHDTSENKKALTSSKLSSTITDMPILRSAKKALRQSKRKQARNLKRKNELKNKVKEINKLMQAGKTEEAFKLIPLAYKALDKAAQKGVIKKNTASRKKSRLAIAINKNKK</sequence>
<organism evidence="9 10">
    <name type="scientific">Candidatus Niyogibacteria bacterium CG10_big_fil_rev_8_21_14_0_10_42_19</name>
    <dbReference type="NCBI Taxonomy" id="1974725"/>
    <lineage>
        <taxon>Bacteria</taxon>
        <taxon>Candidatus Niyogiibacteriota</taxon>
    </lineage>
</organism>
<evidence type="ECO:0000256" key="2">
    <source>
        <dbReference type="ARBA" id="ARBA00022730"/>
    </source>
</evidence>
<evidence type="ECO:0000256" key="5">
    <source>
        <dbReference type="ARBA" id="ARBA00023274"/>
    </source>
</evidence>
<dbReference type="HAMAP" id="MF_00500">
    <property type="entry name" value="Ribosomal_bS20"/>
    <property type="match status" value="1"/>
</dbReference>
<name>A0A2H0TGM0_9BACT</name>
<dbReference type="GO" id="GO:0015935">
    <property type="term" value="C:small ribosomal subunit"/>
    <property type="evidence" value="ECO:0007669"/>
    <property type="project" value="TreeGrafter"/>
</dbReference>
<evidence type="ECO:0000256" key="1">
    <source>
        <dbReference type="ARBA" id="ARBA00007634"/>
    </source>
</evidence>